<reference evidence="1 2" key="1">
    <citation type="journal article" date="2019" name="Commun. Biol.">
        <title>The bagworm genome reveals a unique fibroin gene that provides high tensile strength.</title>
        <authorList>
            <person name="Kono N."/>
            <person name="Nakamura H."/>
            <person name="Ohtoshi R."/>
            <person name="Tomita M."/>
            <person name="Numata K."/>
            <person name="Arakawa K."/>
        </authorList>
    </citation>
    <scope>NUCLEOTIDE SEQUENCE [LARGE SCALE GENOMIC DNA]</scope>
</reference>
<proteinExistence type="predicted"/>
<dbReference type="AlphaFoldDB" id="A0A4C1SQC7"/>
<gene>
    <name evidence="1" type="ORF">EVAR_103873_1</name>
</gene>
<organism evidence="1 2">
    <name type="scientific">Eumeta variegata</name>
    <name type="common">Bagworm moth</name>
    <name type="synonym">Eumeta japonica</name>
    <dbReference type="NCBI Taxonomy" id="151549"/>
    <lineage>
        <taxon>Eukaryota</taxon>
        <taxon>Metazoa</taxon>
        <taxon>Ecdysozoa</taxon>
        <taxon>Arthropoda</taxon>
        <taxon>Hexapoda</taxon>
        <taxon>Insecta</taxon>
        <taxon>Pterygota</taxon>
        <taxon>Neoptera</taxon>
        <taxon>Endopterygota</taxon>
        <taxon>Lepidoptera</taxon>
        <taxon>Glossata</taxon>
        <taxon>Ditrysia</taxon>
        <taxon>Tineoidea</taxon>
        <taxon>Psychidae</taxon>
        <taxon>Oiketicinae</taxon>
        <taxon>Eumeta</taxon>
    </lineage>
</organism>
<accession>A0A4C1SQC7</accession>
<dbReference type="EMBL" id="BGZK01010806">
    <property type="protein sequence ID" value="GBP04164.1"/>
    <property type="molecule type" value="Genomic_DNA"/>
</dbReference>
<comment type="caution">
    <text evidence="1">The sequence shown here is derived from an EMBL/GenBank/DDBJ whole genome shotgun (WGS) entry which is preliminary data.</text>
</comment>
<dbReference type="Proteomes" id="UP000299102">
    <property type="component" value="Unassembled WGS sequence"/>
</dbReference>
<protein>
    <submittedName>
        <fullName evidence="1">Uncharacterized protein</fullName>
    </submittedName>
</protein>
<evidence type="ECO:0000313" key="1">
    <source>
        <dbReference type="EMBL" id="GBP04164.1"/>
    </source>
</evidence>
<sequence>MYRLLEERGYSLRLDDLPRRRSVAALSCSGARRSIAAGVVVVPRDKSRKHTVNLIRAQLEPHQFTCRGITLKEVR</sequence>
<name>A0A4C1SQC7_EUMVA</name>
<evidence type="ECO:0000313" key="2">
    <source>
        <dbReference type="Proteomes" id="UP000299102"/>
    </source>
</evidence>
<keyword evidence="2" id="KW-1185">Reference proteome</keyword>